<proteinExistence type="predicted"/>
<dbReference type="EMBL" id="CP014229">
    <property type="protein sequence ID" value="AMD89793.1"/>
    <property type="molecule type" value="Genomic_DNA"/>
</dbReference>
<keyword evidence="2" id="KW-1185">Reference proteome</keyword>
<dbReference type="RefSeq" id="WP_062252108.1">
    <property type="nucleotide sequence ID" value="NZ_CP014229.1"/>
</dbReference>
<accession>A0A109W443</accession>
<dbReference type="STRING" id="44742.AXF13_06535"/>
<reference evidence="2" key="1">
    <citation type="submission" date="2016-02" db="EMBL/GenBank/DDBJ databases">
        <authorList>
            <person name="Holder M.E."/>
            <person name="Ajami N.J."/>
            <person name="Petrosino J.F."/>
        </authorList>
    </citation>
    <scope>NUCLEOTIDE SEQUENCE [LARGE SCALE GENOMIC DNA]</scope>
    <source>
        <strain evidence="2">CCUG 45958</strain>
    </source>
</reference>
<sequence>MSISGIGNYNNILLQWQGQQLKSTGSGSSKSSSANSLNSLFGNTSMTNQLSSMVELTKYAMDAMGLSSDSRVTFNQITKYREQLQNEFSASVKNGLAGIGIDDINGLSFSLDKNGKLTAASDDASDRKAAQAWLDANPALGKDLRKALTDAGIDAESAVDLRVGSGGKLSVINTTADNMQSALNSNADLTNDLRAALKKMGVDMTNGLNFKLDDEGNLAVGNDVEQAEAINQWLKENPKLADAVKAQLEKRDVDASAVSLRLNSEGPVQISVNNAGLNDIQAVLDKQGEAGKKLHDGLDSLGVDPNIKFSIQVNDDGSVTVISDHADRDKVQQFFDDNPDLIKKYRQIETLSGIDDARKAMQVSPTAMRKRIQIESMAAWWADSGSASSYFGNYSGGNLSLLSGLNLNV</sequence>
<protein>
    <submittedName>
        <fullName evidence="1">Uncharacterized protein</fullName>
    </submittedName>
</protein>
<gene>
    <name evidence="1" type="ORF">AXF13_06535</name>
</gene>
<evidence type="ECO:0000313" key="1">
    <source>
        <dbReference type="EMBL" id="AMD89793.1"/>
    </source>
</evidence>
<evidence type="ECO:0000313" key="2">
    <source>
        <dbReference type="Proteomes" id="UP000069241"/>
    </source>
</evidence>
<organism evidence="1 2">
    <name type="scientific">Desulfovibrio fairfieldensis</name>
    <dbReference type="NCBI Taxonomy" id="44742"/>
    <lineage>
        <taxon>Bacteria</taxon>
        <taxon>Pseudomonadati</taxon>
        <taxon>Thermodesulfobacteriota</taxon>
        <taxon>Desulfovibrionia</taxon>
        <taxon>Desulfovibrionales</taxon>
        <taxon>Desulfovibrionaceae</taxon>
        <taxon>Desulfovibrio</taxon>
    </lineage>
</organism>
<dbReference type="KEGG" id="dfi:AXF13_06535"/>
<name>A0A109W443_9BACT</name>
<dbReference type="Proteomes" id="UP000069241">
    <property type="component" value="Chromosome"/>
</dbReference>
<dbReference type="AlphaFoldDB" id="A0A109W443"/>